<protein>
    <recommendedName>
        <fullName evidence="3">Tat (Twin-arginine translocation) pathway signal sequence</fullName>
    </recommendedName>
</protein>
<proteinExistence type="predicted"/>
<sequence length="148" mass="15724">MSSTATPTGDSGSTRRRVLAGLGTIVAGSLGGCSGRLPGTGVATLDAETTVERDEDPRVLWRYPPRDGDAEGFGAYYDLRGDVRRATVELRNVDTQGTITVPAVFAPPTDSLPDRLHCSFTVRAWRLGAFGQTVTLTDRGSLPLETAE</sequence>
<dbReference type="RefSeq" id="WP_379706133.1">
    <property type="nucleotide sequence ID" value="NZ_JBHTAT010000001.1"/>
</dbReference>
<evidence type="ECO:0000313" key="1">
    <source>
        <dbReference type="EMBL" id="MFC7256768.1"/>
    </source>
</evidence>
<dbReference type="GeneID" id="96955162"/>
<dbReference type="AlphaFoldDB" id="A0ABD6A1G0"/>
<dbReference type="EMBL" id="JBHTAT010000001">
    <property type="protein sequence ID" value="MFC7256768.1"/>
    <property type="molecule type" value="Genomic_DNA"/>
</dbReference>
<gene>
    <name evidence="1" type="ORF">ACFQKE_15890</name>
</gene>
<keyword evidence="2" id="KW-1185">Reference proteome</keyword>
<comment type="caution">
    <text evidence="1">The sequence shown here is derived from an EMBL/GenBank/DDBJ whole genome shotgun (WGS) entry which is preliminary data.</text>
</comment>
<accession>A0ABD6A1G0</accession>
<reference evidence="1 2" key="1">
    <citation type="journal article" date="2019" name="Int. J. Syst. Evol. Microbiol.">
        <title>The Global Catalogue of Microorganisms (GCM) 10K type strain sequencing project: providing services to taxonomists for standard genome sequencing and annotation.</title>
        <authorList>
            <consortium name="The Broad Institute Genomics Platform"/>
            <consortium name="The Broad Institute Genome Sequencing Center for Infectious Disease"/>
            <person name="Wu L."/>
            <person name="Ma J."/>
        </authorList>
    </citation>
    <scope>NUCLEOTIDE SEQUENCE [LARGE SCALE GENOMIC DNA]</scope>
    <source>
        <strain evidence="1 2">GX21</strain>
    </source>
</reference>
<evidence type="ECO:0008006" key="3">
    <source>
        <dbReference type="Google" id="ProtNLM"/>
    </source>
</evidence>
<evidence type="ECO:0000313" key="2">
    <source>
        <dbReference type="Proteomes" id="UP001596434"/>
    </source>
</evidence>
<organism evidence="1 2">
    <name type="scientific">Haloplanus litoreus</name>
    <dbReference type="NCBI Taxonomy" id="767515"/>
    <lineage>
        <taxon>Archaea</taxon>
        <taxon>Methanobacteriati</taxon>
        <taxon>Methanobacteriota</taxon>
        <taxon>Stenosarchaea group</taxon>
        <taxon>Halobacteria</taxon>
        <taxon>Halobacteriales</taxon>
        <taxon>Haloferacaceae</taxon>
        <taxon>Haloplanus</taxon>
    </lineage>
</organism>
<dbReference type="Proteomes" id="UP001596434">
    <property type="component" value="Unassembled WGS sequence"/>
</dbReference>
<dbReference type="InterPro" id="IPR006311">
    <property type="entry name" value="TAT_signal"/>
</dbReference>
<dbReference type="PROSITE" id="PS51318">
    <property type="entry name" value="TAT"/>
    <property type="match status" value="1"/>
</dbReference>
<name>A0ABD6A1G0_9EURY</name>